<evidence type="ECO:0000313" key="2">
    <source>
        <dbReference type="Proteomes" id="UP001155059"/>
    </source>
</evidence>
<protein>
    <submittedName>
        <fullName evidence="1">DUF4265 domain-containing protein</fullName>
    </submittedName>
</protein>
<reference evidence="1 2" key="1">
    <citation type="journal article" date="2022" name="Int. J. Syst. Evol. Microbiol.">
        <title>Pseudomonas aegrilactucae sp. nov. and Pseudomonas morbosilactucae sp. nov., pathogens causing bacterial rot of lettuce in Japan.</title>
        <authorList>
            <person name="Sawada H."/>
            <person name="Fujikawa T."/>
            <person name="Satou M."/>
        </authorList>
    </citation>
    <scope>NUCLEOTIDE SEQUENCE [LARGE SCALE GENOMIC DNA]</scope>
    <source>
        <strain evidence="1 2">MAFF 302030</strain>
    </source>
</reference>
<dbReference type="InterPro" id="IPR025361">
    <property type="entry name" value="DUF4265"/>
</dbReference>
<dbReference type="AlphaFoldDB" id="A0A9X1YUQ8"/>
<evidence type="ECO:0000313" key="1">
    <source>
        <dbReference type="EMBL" id="MCK9798316.1"/>
    </source>
</evidence>
<accession>A0A9X1YUQ8</accession>
<comment type="caution">
    <text evidence="1">The sequence shown here is derived from an EMBL/GenBank/DDBJ whole genome shotgun (WGS) entry which is preliminary data.</text>
</comment>
<gene>
    <name evidence="1" type="ORF">M1B34_11410</name>
</gene>
<name>A0A9X1YUQ8_9PSED</name>
<dbReference type="RefSeq" id="WP_268265193.1">
    <property type="nucleotide sequence ID" value="NZ_JALQCW010000023.1"/>
</dbReference>
<sequence>MDKIMLRLAVVDDYPPASSEGVWAELQPSGFYRIANIPFYSQEVCLEDEVEVRVEEDGLKWFHQVARSSGNSTLRLIFMAAGKERVAEVLERLVDMGCRWEGFSALFHSVNVPAAVSLDRVLDYLSQAFEEEWLDYETGLLRQ</sequence>
<reference evidence="1 2" key="2">
    <citation type="journal article" date="2023" name="Plant Pathol.">
        <title>Dismantling and reorganizing Pseudomonas marginalis sensu#lato.</title>
        <authorList>
            <person name="Sawada H."/>
            <person name="Fujikawa T."/>
            <person name="Satou M."/>
        </authorList>
    </citation>
    <scope>NUCLEOTIDE SEQUENCE [LARGE SCALE GENOMIC DNA]</scope>
    <source>
        <strain evidence="1 2">MAFF 302030</strain>
    </source>
</reference>
<dbReference type="Proteomes" id="UP001155059">
    <property type="component" value="Unassembled WGS sequence"/>
</dbReference>
<organism evidence="1 2">
    <name type="scientific">Pseudomonas morbosilactucae</name>
    <dbReference type="NCBI Taxonomy" id="2938197"/>
    <lineage>
        <taxon>Bacteria</taxon>
        <taxon>Pseudomonadati</taxon>
        <taxon>Pseudomonadota</taxon>
        <taxon>Gammaproteobacteria</taxon>
        <taxon>Pseudomonadales</taxon>
        <taxon>Pseudomonadaceae</taxon>
        <taxon>Pseudomonas</taxon>
    </lineage>
</organism>
<dbReference type="Pfam" id="PF14085">
    <property type="entry name" value="DUF4265"/>
    <property type="match status" value="1"/>
</dbReference>
<dbReference type="EMBL" id="JALQCW010000023">
    <property type="protein sequence ID" value="MCK9798316.1"/>
    <property type="molecule type" value="Genomic_DNA"/>
</dbReference>
<proteinExistence type="predicted"/>